<dbReference type="EMBL" id="BMDO01000001">
    <property type="protein sequence ID" value="GGI48906.1"/>
    <property type="molecule type" value="Genomic_DNA"/>
</dbReference>
<dbReference type="Pfam" id="PF04954">
    <property type="entry name" value="SIP"/>
    <property type="match status" value="1"/>
</dbReference>
<reference evidence="2" key="1">
    <citation type="journal article" date="2014" name="Int. J. Syst. Evol. Microbiol.">
        <title>Complete genome sequence of Corynebacterium casei LMG S-19264T (=DSM 44701T), isolated from a smear-ripened cheese.</title>
        <authorList>
            <consortium name="US DOE Joint Genome Institute (JGI-PGF)"/>
            <person name="Walter F."/>
            <person name="Albersmeier A."/>
            <person name="Kalinowski J."/>
            <person name="Ruckert C."/>
        </authorList>
    </citation>
    <scope>NUCLEOTIDE SEQUENCE</scope>
    <source>
        <strain evidence="2">CCM 8711</strain>
    </source>
</reference>
<dbReference type="PANTHER" id="PTHR30157:SF0">
    <property type="entry name" value="NADPH-DEPENDENT FERRIC-CHELATE REDUCTASE"/>
    <property type="match status" value="1"/>
</dbReference>
<dbReference type="InterPro" id="IPR039374">
    <property type="entry name" value="SIP_fam"/>
</dbReference>
<evidence type="ECO:0000313" key="3">
    <source>
        <dbReference type="Proteomes" id="UP000662074"/>
    </source>
</evidence>
<keyword evidence="3" id="KW-1185">Reference proteome</keyword>
<sequence>MSNFTFQFKKKAAEFLDTRISKTGRVLEVRKWEPSTLIEIDLHLPQTSMDDWNEVPYMKCKVADLTYRDYTPSGWDAETQTCTLYIDAGHNGPGSLWAQQLTKGDNVTYIGTNSTRQAPTPTASVICLGDESSLGHLLAMQQLTMPQTRFTGAVVIGNEQNRNLFKEYFKSPLQPIPRSDIYGHHGLTEWLLQQTFALQNTFFYIVGNSTMVAELRKLLRKQGYSKNQMQCHGFWN</sequence>
<reference evidence="2" key="2">
    <citation type="submission" date="2020-09" db="EMBL/GenBank/DDBJ databases">
        <authorList>
            <person name="Sun Q."/>
            <person name="Sedlacek I."/>
        </authorList>
    </citation>
    <scope>NUCLEOTIDE SEQUENCE</scope>
    <source>
        <strain evidence="2">CCM 8711</strain>
    </source>
</reference>
<protein>
    <recommendedName>
        <fullName evidence="1">SIP-like Rossmann fold domain-containing protein</fullName>
    </recommendedName>
</protein>
<comment type="caution">
    <text evidence="2">The sequence shown here is derived from an EMBL/GenBank/DDBJ whole genome shotgun (WGS) entry which is preliminary data.</text>
</comment>
<dbReference type="InterPro" id="IPR039261">
    <property type="entry name" value="FNR_nucleotide-bd"/>
</dbReference>
<evidence type="ECO:0000259" key="1">
    <source>
        <dbReference type="Pfam" id="PF04954"/>
    </source>
</evidence>
<dbReference type="Proteomes" id="UP000662074">
    <property type="component" value="Unassembled WGS sequence"/>
</dbReference>
<dbReference type="SUPFAM" id="SSF63380">
    <property type="entry name" value="Riboflavin synthase domain-like"/>
    <property type="match status" value="1"/>
</dbReference>
<proteinExistence type="predicted"/>
<gene>
    <name evidence="2" type="ORF">GCM10011425_01180</name>
</gene>
<dbReference type="SUPFAM" id="SSF52343">
    <property type="entry name" value="Ferredoxin reductase-like, C-terminal NADP-linked domain"/>
    <property type="match status" value="1"/>
</dbReference>
<accession>A0A917MZE6</accession>
<dbReference type="InterPro" id="IPR017938">
    <property type="entry name" value="Riboflavin_synthase-like_b-brl"/>
</dbReference>
<organism evidence="2 3">
    <name type="scientific">Mucilaginibacter galii</name>
    <dbReference type="NCBI Taxonomy" id="2005073"/>
    <lineage>
        <taxon>Bacteria</taxon>
        <taxon>Pseudomonadati</taxon>
        <taxon>Bacteroidota</taxon>
        <taxon>Sphingobacteriia</taxon>
        <taxon>Sphingobacteriales</taxon>
        <taxon>Sphingobacteriaceae</taxon>
        <taxon>Mucilaginibacter</taxon>
    </lineage>
</organism>
<dbReference type="InterPro" id="IPR007037">
    <property type="entry name" value="SIP_rossman_dom"/>
</dbReference>
<name>A0A917MZE6_9SPHI</name>
<dbReference type="RefSeq" id="WP_188412826.1">
    <property type="nucleotide sequence ID" value="NZ_BMDO01000001.1"/>
</dbReference>
<dbReference type="AlphaFoldDB" id="A0A917MZE6"/>
<feature type="domain" description="SIP-like Rossmann fold" evidence="1">
    <location>
        <begin position="124"/>
        <end position="236"/>
    </location>
</feature>
<dbReference type="Gene3D" id="2.40.30.10">
    <property type="entry name" value="Translation factors"/>
    <property type="match status" value="1"/>
</dbReference>
<dbReference type="Gene3D" id="3.40.50.80">
    <property type="entry name" value="Nucleotide-binding domain of ferredoxin-NADP reductase (FNR) module"/>
    <property type="match status" value="1"/>
</dbReference>
<evidence type="ECO:0000313" key="2">
    <source>
        <dbReference type="EMBL" id="GGI48906.1"/>
    </source>
</evidence>
<dbReference type="PANTHER" id="PTHR30157">
    <property type="entry name" value="FERRIC REDUCTASE, NADPH-DEPENDENT"/>
    <property type="match status" value="1"/>
</dbReference>